<name>A0A2M4DKY9_ANODA</name>
<sequence length="107" mass="11598">MLCVAIALVSVSASGPVDRGTDRLLERDRSYTTTHTHARSEACLRSCAASSSLLIFAPFDRRSGAVAQAGPWLRFSTSLGDNSKPAISRSVPRTQTHTRAVPRDSRR</sequence>
<feature type="region of interest" description="Disordered" evidence="1">
    <location>
        <begin position="78"/>
        <end position="107"/>
    </location>
</feature>
<organism evidence="2">
    <name type="scientific">Anopheles darlingi</name>
    <name type="common">Mosquito</name>
    <dbReference type="NCBI Taxonomy" id="43151"/>
    <lineage>
        <taxon>Eukaryota</taxon>
        <taxon>Metazoa</taxon>
        <taxon>Ecdysozoa</taxon>
        <taxon>Arthropoda</taxon>
        <taxon>Hexapoda</taxon>
        <taxon>Insecta</taxon>
        <taxon>Pterygota</taxon>
        <taxon>Neoptera</taxon>
        <taxon>Endopterygota</taxon>
        <taxon>Diptera</taxon>
        <taxon>Nematocera</taxon>
        <taxon>Culicoidea</taxon>
        <taxon>Culicidae</taxon>
        <taxon>Anophelinae</taxon>
        <taxon>Anopheles</taxon>
    </lineage>
</organism>
<evidence type="ECO:0000313" key="2">
    <source>
        <dbReference type="EMBL" id="MBW78214.1"/>
    </source>
</evidence>
<reference evidence="2" key="1">
    <citation type="submission" date="2018-01" db="EMBL/GenBank/DDBJ databases">
        <title>An insight into the sialome of Amazonian anophelines.</title>
        <authorList>
            <person name="Ribeiro J.M."/>
            <person name="Scarpassa V."/>
            <person name="Calvo E."/>
        </authorList>
    </citation>
    <scope>NUCLEOTIDE SEQUENCE</scope>
</reference>
<dbReference type="EMBL" id="GGFL01014036">
    <property type="protein sequence ID" value="MBW78214.1"/>
    <property type="molecule type" value="Transcribed_RNA"/>
</dbReference>
<proteinExistence type="predicted"/>
<accession>A0A2M4DKY9</accession>
<protein>
    <submittedName>
        <fullName evidence="2">Putative secreted protein</fullName>
    </submittedName>
</protein>
<dbReference type="AlphaFoldDB" id="A0A2M4DKY9"/>
<evidence type="ECO:0000256" key="1">
    <source>
        <dbReference type="SAM" id="MobiDB-lite"/>
    </source>
</evidence>